<dbReference type="Gene3D" id="3.30.750.140">
    <property type="match status" value="1"/>
</dbReference>
<feature type="compositionally biased region" description="Gly residues" evidence="1">
    <location>
        <begin position="383"/>
        <end position="396"/>
    </location>
</feature>
<organism evidence="3">
    <name type="scientific">Brucella pinnipedialis M292/94/1</name>
    <dbReference type="NCBI Taxonomy" id="520462"/>
    <lineage>
        <taxon>Bacteria</taxon>
        <taxon>Pseudomonadati</taxon>
        <taxon>Pseudomonadota</taxon>
        <taxon>Alphaproteobacteria</taxon>
        <taxon>Hyphomicrobiales</taxon>
        <taxon>Brucellaceae</taxon>
        <taxon>Brucella/Ochrobactrum group</taxon>
        <taxon>Brucella</taxon>
    </lineage>
</organism>
<feature type="region of interest" description="Disordered" evidence="1">
    <location>
        <begin position="17"/>
        <end position="78"/>
    </location>
</feature>
<gene>
    <name evidence="3" type="ORF">BALG_02992</name>
</gene>
<feature type="region of interest" description="Disordered" evidence="1">
    <location>
        <begin position="364"/>
        <end position="424"/>
    </location>
</feature>
<evidence type="ECO:0000313" key="3">
    <source>
        <dbReference type="EMBL" id="EEZ29638.1"/>
    </source>
</evidence>
<dbReference type="InterPro" id="IPR038610">
    <property type="entry name" value="FliK-like_C_sf"/>
</dbReference>
<protein>
    <recommendedName>
        <fullName evidence="2">Flagellar hook-length control protein-like C-terminal domain-containing protein</fullName>
    </recommendedName>
</protein>
<dbReference type="AlphaFoldDB" id="A0A0E1WXZ5"/>
<proteinExistence type="predicted"/>
<feature type="compositionally biased region" description="Basic and acidic residues" evidence="1">
    <location>
        <begin position="46"/>
        <end position="70"/>
    </location>
</feature>
<dbReference type="HOGENOM" id="CLU_646673_0_0_5"/>
<evidence type="ECO:0000256" key="1">
    <source>
        <dbReference type="SAM" id="MobiDB-lite"/>
    </source>
</evidence>
<reference evidence="3" key="1">
    <citation type="submission" date="2009-01" db="EMBL/GenBank/DDBJ databases">
        <title>The Genome Sequence of Brucella pinnipedialis M292/94/1.</title>
        <authorList>
            <consortium name="The Broad Institute Genome Sequencing Platform"/>
            <person name="Ward D."/>
            <person name="Young S.K."/>
            <person name="Kodira C.D."/>
            <person name="Zeng Q."/>
            <person name="Koehrsen M."/>
            <person name="Alvarado L."/>
            <person name="Berlin A."/>
            <person name="Borenstein D."/>
            <person name="Chen Z."/>
            <person name="Engels R."/>
            <person name="Freedman E."/>
            <person name="Gellesch M."/>
            <person name="Goldberg J."/>
            <person name="Griggs A."/>
            <person name="Gujja S."/>
            <person name="Heiman D."/>
            <person name="Hepburn T."/>
            <person name="Howarth C."/>
            <person name="Jen D."/>
            <person name="Larson L."/>
            <person name="Lewis B."/>
            <person name="Mehta T."/>
            <person name="Park D."/>
            <person name="Pearson M."/>
            <person name="Roberts A."/>
            <person name="Saif S."/>
            <person name="Shea T."/>
            <person name="Shenoy N."/>
            <person name="Sisk P."/>
            <person name="Stolte C."/>
            <person name="Sykes S."/>
            <person name="Walk T."/>
            <person name="White J."/>
            <person name="Yandava C."/>
            <person name="Whatmore A.M."/>
            <person name="Perrett L.L."/>
            <person name="O'Callaghan D."/>
            <person name="Nusbaum C."/>
            <person name="Galagan J."/>
            <person name="Birren B."/>
        </authorList>
    </citation>
    <scope>NUCLEOTIDE SEQUENCE [LARGE SCALE GENOMIC DNA]</scope>
    <source>
        <strain evidence="3">M292/94/1</strain>
    </source>
</reference>
<accession>A0A0E1WXZ5</accession>
<dbReference type="Proteomes" id="UP000004659">
    <property type="component" value="Unassembled WGS sequence"/>
</dbReference>
<dbReference type="RefSeq" id="WP_006172371.1">
    <property type="nucleotide sequence ID" value="NZ_EQ999534.1"/>
</dbReference>
<sequence>MSVDMLLTASGRLASLARNSSTQARVAGDEQDGGSDPATLFGALLEKPHGKVDASGKDEAEAKSDEKEAGDGSGQKPVAVFGLPQNLLSLASALPGQQHGEGGFSVEEKAGNPACAAVSEPGMVDVVDPAGIDKAAAEFAGDDEKRPLRELPRVKAAQTNGDPAIRAGQASGEAALDISGDISGNKLAEGAAADVAGIKAPKPATDHEPAKGMDVRADLLPQQAAAKSTVPAEAKAAAGMPEAARIADIEVVSERSFGTVKTLQIRLDPVELSAVTARIRVAGDSVEVHLVADKSHAAEMLAADRSMIEKALKVAGVGDDTKISVTVADRNAQGAAQHVAAAQNAGQQQASAQQQGHQLAFNMQQQGSQGRGGEAQAQFMSGRSGGEGGRNGGSGQAGREHANSQAKPENGRGAPHIGGRGLVV</sequence>
<dbReference type="InterPro" id="IPR021136">
    <property type="entry name" value="Flagellar_hook_control-like_C"/>
</dbReference>
<dbReference type="EMBL" id="EQ999534">
    <property type="protein sequence ID" value="EEZ29638.1"/>
    <property type="molecule type" value="Genomic_DNA"/>
</dbReference>
<feature type="domain" description="Flagellar hook-length control protein-like C-terminal" evidence="2">
    <location>
        <begin position="260"/>
        <end position="330"/>
    </location>
</feature>
<name>A0A0E1WXZ5_9HYPH</name>
<dbReference type="Pfam" id="PF02120">
    <property type="entry name" value="Flg_hook"/>
    <property type="match status" value="1"/>
</dbReference>
<evidence type="ECO:0000259" key="2">
    <source>
        <dbReference type="Pfam" id="PF02120"/>
    </source>
</evidence>